<evidence type="ECO:0000256" key="2">
    <source>
        <dbReference type="ARBA" id="ARBA00022679"/>
    </source>
</evidence>
<comment type="cofactor">
    <cofactor evidence="1">
        <name>Zn(2+)</name>
        <dbReference type="ChEBI" id="CHEBI:29105"/>
    </cofactor>
</comment>
<name>A0A5P2QTT6_9RHOB</name>
<dbReference type="InterPro" id="IPR013785">
    <property type="entry name" value="Aldolase_TIM"/>
</dbReference>
<dbReference type="Proteomes" id="UP000324507">
    <property type="component" value="Chromosome"/>
</dbReference>
<sequence length="305" mass="33674">MDKVIITAAVNGNRTEKPGGPAIPATPQEIAEDARRCHQAGATVVHFHARDPQTRFSTADKAVFAETIARIRRNGDMLVETSTGLGPRIDPVTRRPLIDPDTRSTVKPSEAERLTLLEIDPPQDLGAIAMGSMNMFNPVYPEAVVFINSDHYITESLRRLSAQPRIGFQFEIFDLGFLFSVDRLVRRGLLDRQNPRFWLNYILGFGGLPPEPRFLELIRDEGKRLFPDALWGGLAPAQEHWTIQQAAADLGADVMRTGLEDTIHLPDGTVTDTNAQLVEALVALVRRSGREPATPAEARVMLGLA</sequence>
<evidence type="ECO:0000313" key="5">
    <source>
        <dbReference type="EMBL" id="QEU09501.1"/>
    </source>
</evidence>
<dbReference type="PANTHER" id="PTHR37418">
    <property type="entry name" value="3-KETO-5-AMINOHEXANOATE CLEAVAGE ENZYME-RELATED"/>
    <property type="match status" value="1"/>
</dbReference>
<evidence type="ECO:0000256" key="3">
    <source>
        <dbReference type="ARBA" id="ARBA00022723"/>
    </source>
</evidence>
<evidence type="ECO:0000313" key="6">
    <source>
        <dbReference type="Proteomes" id="UP000324507"/>
    </source>
</evidence>
<organism evidence="5 6">
    <name type="scientific">Paracoccus yeei</name>
    <dbReference type="NCBI Taxonomy" id="147645"/>
    <lineage>
        <taxon>Bacteria</taxon>
        <taxon>Pseudomonadati</taxon>
        <taxon>Pseudomonadota</taxon>
        <taxon>Alphaproteobacteria</taxon>
        <taxon>Rhodobacterales</taxon>
        <taxon>Paracoccaceae</taxon>
        <taxon>Paracoccus</taxon>
    </lineage>
</organism>
<gene>
    <name evidence="5" type="ORF">FOB51_16665</name>
</gene>
<reference evidence="5 6" key="1">
    <citation type="submission" date="2019-09" db="EMBL/GenBank/DDBJ databases">
        <title>FDA dAtabase for Regulatory Grade micrObial Sequences (FDA-ARGOS): Supporting development and validation of Infectious Disease Dx tests.</title>
        <authorList>
            <person name="Sciortino C."/>
            <person name="Tallon L."/>
            <person name="Sadzewicz L."/>
            <person name="Vavikolanu K."/>
            <person name="Mehta A."/>
            <person name="Aluvathingal J."/>
            <person name="Nadendla S."/>
            <person name="Nandy P."/>
            <person name="Geyer C."/>
            <person name="Yan Y."/>
            <person name="Sichtig H."/>
        </authorList>
    </citation>
    <scope>NUCLEOTIDE SEQUENCE [LARGE SCALE GENOMIC DNA]</scope>
    <source>
        <strain evidence="5 6">FDAARGOS_643</strain>
    </source>
</reference>
<keyword evidence="3" id="KW-0479">Metal-binding</keyword>
<dbReference type="GO" id="GO:0046872">
    <property type="term" value="F:metal ion binding"/>
    <property type="evidence" value="ECO:0007669"/>
    <property type="project" value="UniProtKB-KW"/>
</dbReference>
<dbReference type="Pfam" id="PF05853">
    <property type="entry name" value="BKACE"/>
    <property type="match status" value="1"/>
</dbReference>
<dbReference type="InterPro" id="IPR008567">
    <property type="entry name" value="BKACE"/>
</dbReference>
<dbReference type="RefSeq" id="WP_150351252.1">
    <property type="nucleotide sequence ID" value="NZ_CP038095.1"/>
</dbReference>
<protein>
    <submittedName>
        <fullName evidence="5">3-keto-5-aminohexanoate cleavage protein</fullName>
    </submittedName>
</protein>
<dbReference type="AlphaFoldDB" id="A0A5P2QTT6"/>
<evidence type="ECO:0000256" key="4">
    <source>
        <dbReference type="ARBA" id="ARBA00022833"/>
    </source>
</evidence>
<dbReference type="GO" id="GO:0043720">
    <property type="term" value="F:3-keto-5-aminohexanoate cleavage activity"/>
    <property type="evidence" value="ECO:0007669"/>
    <property type="project" value="InterPro"/>
</dbReference>
<dbReference type="PANTHER" id="PTHR37418:SF2">
    <property type="entry name" value="3-KETO-5-AMINOHEXANOATE CLEAVAGE ENZYME"/>
    <property type="match status" value="1"/>
</dbReference>
<dbReference type="EMBL" id="CP044081">
    <property type="protein sequence ID" value="QEU09501.1"/>
    <property type="molecule type" value="Genomic_DNA"/>
</dbReference>
<keyword evidence="4" id="KW-0862">Zinc</keyword>
<proteinExistence type="predicted"/>
<dbReference type="Gene3D" id="3.20.20.70">
    <property type="entry name" value="Aldolase class I"/>
    <property type="match status" value="1"/>
</dbReference>
<accession>A0A5P2QTT6</accession>
<keyword evidence="2" id="KW-0808">Transferase</keyword>
<evidence type="ECO:0000256" key="1">
    <source>
        <dbReference type="ARBA" id="ARBA00001947"/>
    </source>
</evidence>